<protein>
    <submittedName>
        <fullName evidence="2">Alpha-ketoglutarate-dependent dioxygenase AlkB</fullName>
    </submittedName>
</protein>
<gene>
    <name evidence="2" type="ORF">GCM10023315_00740</name>
</gene>
<reference evidence="3" key="1">
    <citation type="journal article" date="2019" name="Int. J. Syst. Evol. Microbiol.">
        <title>The Global Catalogue of Microorganisms (GCM) 10K type strain sequencing project: providing services to taxonomists for standard genome sequencing and annotation.</title>
        <authorList>
            <consortium name="The Broad Institute Genomics Platform"/>
            <consortium name="The Broad Institute Genome Sequencing Center for Infectious Disease"/>
            <person name="Wu L."/>
            <person name="Ma J."/>
        </authorList>
    </citation>
    <scope>NUCLEOTIDE SEQUENCE [LARGE SCALE GENOMIC DNA]</scope>
    <source>
        <strain evidence="3">JCM 18287</strain>
    </source>
</reference>
<keyword evidence="2" id="KW-0560">Oxidoreductase</keyword>
<dbReference type="Gene3D" id="2.60.120.590">
    <property type="entry name" value="Alpha-ketoglutarate-dependent dioxygenase AlkB-like"/>
    <property type="match status" value="1"/>
</dbReference>
<dbReference type="InterPro" id="IPR005123">
    <property type="entry name" value="Oxoglu/Fe-dep_dioxygenase_dom"/>
</dbReference>
<feature type="domain" description="Fe2OG dioxygenase" evidence="1">
    <location>
        <begin position="99"/>
        <end position="197"/>
    </location>
</feature>
<keyword evidence="2" id="KW-0223">Dioxygenase</keyword>
<comment type="caution">
    <text evidence="2">The sequence shown here is derived from an EMBL/GenBank/DDBJ whole genome shotgun (WGS) entry which is preliminary data.</text>
</comment>
<proteinExistence type="predicted"/>
<dbReference type="PANTHER" id="PTHR31212:SF4">
    <property type="entry name" value="ALPHA-KETOGLUTARATE-DEPENDENT DIOXYGENASE ALKB HOMOLOG 3"/>
    <property type="match status" value="1"/>
</dbReference>
<dbReference type="RefSeq" id="WP_345163068.1">
    <property type="nucleotide sequence ID" value="NZ_BAABJK010000002.1"/>
</dbReference>
<organism evidence="2 3">
    <name type="scientific">Algibacter aquimarinus</name>
    <dbReference type="NCBI Taxonomy" id="1136748"/>
    <lineage>
        <taxon>Bacteria</taxon>
        <taxon>Pseudomonadati</taxon>
        <taxon>Bacteroidota</taxon>
        <taxon>Flavobacteriia</taxon>
        <taxon>Flavobacteriales</taxon>
        <taxon>Flavobacteriaceae</taxon>
        <taxon>Algibacter</taxon>
    </lineage>
</organism>
<dbReference type="InterPro" id="IPR032854">
    <property type="entry name" value="ALKBH3"/>
</dbReference>
<sequence>MLFSNPINLEMKDGNVVYYPNFFNKNQADIFFENLLQSINWQQDNITVFGKTYLQPRLTAFYADNSKNYKYSNITMKPHHFSGDLLKIKTNIETKLDIKFTSCLANLYRDGNDSNGWHADDEKELGINPIIASISFGEKRVFHFKHRYNKELKKKLVLDPGSLLLMKGATQENWLHQIPKTKKQIGERINLTFRIIK</sequence>
<dbReference type="InterPro" id="IPR027450">
    <property type="entry name" value="AlkB-like"/>
</dbReference>
<dbReference type="GO" id="GO:0051213">
    <property type="term" value="F:dioxygenase activity"/>
    <property type="evidence" value="ECO:0007669"/>
    <property type="project" value="UniProtKB-KW"/>
</dbReference>
<dbReference type="Pfam" id="PF13532">
    <property type="entry name" value="2OG-FeII_Oxy_2"/>
    <property type="match status" value="1"/>
</dbReference>
<name>A0ABP9H142_9FLAO</name>
<dbReference type="PROSITE" id="PS51471">
    <property type="entry name" value="FE2OG_OXY"/>
    <property type="match status" value="1"/>
</dbReference>
<evidence type="ECO:0000313" key="3">
    <source>
        <dbReference type="Proteomes" id="UP001501692"/>
    </source>
</evidence>
<dbReference type="Proteomes" id="UP001501692">
    <property type="component" value="Unassembled WGS sequence"/>
</dbReference>
<evidence type="ECO:0000259" key="1">
    <source>
        <dbReference type="PROSITE" id="PS51471"/>
    </source>
</evidence>
<dbReference type="InterPro" id="IPR037151">
    <property type="entry name" value="AlkB-like_sf"/>
</dbReference>
<dbReference type="EMBL" id="BAABJK010000002">
    <property type="protein sequence ID" value="GAA4957252.1"/>
    <property type="molecule type" value="Genomic_DNA"/>
</dbReference>
<keyword evidence="3" id="KW-1185">Reference proteome</keyword>
<evidence type="ECO:0000313" key="2">
    <source>
        <dbReference type="EMBL" id="GAA4957252.1"/>
    </source>
</evidence>
<accession>A0ABP9H142</accession>
<dbReference type="PANTHER" id="PTHR31212">
    <property type="entry name" value="ALPHA-KETOGLUTARATE-DEPENDENT DIOXYGENASE ALKB HOMOLOG 3"/>
    <property type="match status" value="1"/>
</dbReference>
<dbReference type="SUPFAM" id="SSF51197">
    <property type="entry name" value="Clavaminate synthase-like"/>
    <property type="match status" value="1"/>
</dbReference>